<organism evidence="9">
    <name type="scientific">Schlesneria paludicola</name>
    <dbReference type="NCBI Taxonomy" id="360056"/>
    <lineage>
        <taxon>Bacteria</taxon>
        <taxon>Pseudomonadati</taxon>
        <taxon>Planctomycetota</taxon>
        <taxon>Planctomycetia</taxon>
        <taxon>Planctomycetales</taxon>
        <taxon>Planctomycetaceae</taxon>
        <taxon>Schlesneria</taxon>
    </lineage>
</organism>
<feature type="domain" description="Large ribosomal subunit protein bL25 beta" evidence="8">
    <location>
        <begin position="100"/>
        <end position="180"/>
    </location>
</feature>
<comment type="similarity">
    <text evidence="5">Belongs to the bacterial ribosomal protein bL25 family. CTC subfamily.</text>
</comment>
<keyword evidence="1 5" id="KW-0699">rRNA-binding</keyword>
<evidence type="ECO:0000256" key="2">
    <source>
        <dbReference type="ARBA" id="ARBA00022884"/>
    </source>
</evidence>
<dbReference type="HAMAP" id="MF_01334">
    <property type="entry name" value="Ribosomal_bL25_CTC"/>
    <property type="match status" value="1"/>
</dbReference>
<evidence type="ECO:0000259" key="8">
    <source>
        <dbReference type="Pfam" id="PF14693"/>
    </source>
</evidence>
<dbReference type="InterPro" id="IPR020930">
    <property type="entry name" value="Ribosomal_uL5_bac-type"/>
</dbReference>
<sequence length="226" mass="24454">MSRESKLVAEPRTVRGTKACRRLRLHGYVPGNVYGHQVEPTAIAVKADVLTPLLKSGVRVVDLEVAGQHDKALVREVQWDTFGITVEHFDLMRVDATERVTLHVPVVTKGTAPGALRGGILEQPLHSLTVDCPAIAIPDAIYVKIGTLEIGQAIHVRELELPENVRVHNPPDAIVVHCVQVQVKEEMPAEAAVAAATEPEVIGKKPAEVAAAADEPKKEKEAAKKK</sequence>
<dbReference type="NCBIfam" id="TIGR00731">
    <property type="entry name" value="bL25_bact_ctc"/>
    <property type="match status" value="1"/>
</dbReference>
<accession>A0A7C2PB49</accession>
<protein>
    <recommendedName>
        <fullName evidence="5">Large ribosomal subunit protein bL25</fullName>
    </recommendedName>
    <alternativeName>
        <fullName evidence="5">General stress protein CTC</fullName>
    </alternativeName>
</protein>
<evidence type="ECO:0000256" key="3">
    <source>
        <dbReference type="ARBA" id="ARBA00022980"/>
    </source>
</evidence>
<dbReference type="InterPro" id="IPR011035">
    <property type="entry name" value="Ribosomal_bL25/Gln-tRNA_synth"/>
</dbReference>
<keyword evidence="3 5" id="KW-0689">Ribosomal protein</keyword>
<proteinExistence type="inferred from homology"/>
<dbReference type="GO" id="GO:0003735">
    <property type="term" value="F:structural constituent of ribosome"/>
    <property type="evidence" value="ECO:0007669"/>
    <property type="project" value="InterPro"/>
</dbReference>
<dbReference type="InterPro" id="IPR029751">
    <property type="entry name" value="Ribosomal_L25_dom"/>
</dbReference>
<feature type="compositionally biased region" description="Basic and acidic residues" evidence="6">
    <location>
        <begin position="214"/>
        <end position="226"/>
    </location>
</feature>
<comment type="subunit">
    <text evidence="5">Part of the 50S ribosomal subunit; part of the 5S rRNA/L5/L18/L25 subcomplex. Contacts the 5S rRNA. Binds to the 5S rRNA independently of L5 and L18.</text>
</comment>
<dbReference type="PANTHER" id="PTHR33284">
    <property type="entry name" value="RIBOSOMAL PROTEIN L25/GLN-TRNA SYNTHETASE, ANTI-CODON-BINDING DOMAIN-CONTAINING PROTEIN"/>
    <property type="match status" value="1"/>
</dbReference>
<dbReference type="PANTHER" id="PTHR33284:SF1">
    <property type="entry name" value="RIBOSOMAL PROTEIN L25_GLN-TRNA SYNTHETASE, ANTI-CODON-BINDING DOMAIN-CONTAINING PROTEIN"/>
    <property type="match status" value="1"/>
</dbReference>
<evidence type="ECO:0000259" key="7">
    <source>
        <dbReference type="Pfam" id="PF01386"/>
    </source>
</evidence>
<gene>
    <name evidence="5" type="primary">rplY</name>
    <name evidence="5" type="synonym">ctc</name>
    <name evidence="9" type="ORF">ENQ76_11290</name>
</gene>
<dbReference type="GO" id="GO:0008097">
    <property type="term" value="F:5S rRNA binding"/>
    <property type="evidence" value="ECO:0007669"/>
    <property type="project" value="InterPro"/>
</dbReference>
<evidence type="ECO:0000256" key="6">
    <source>
        <dbReference type="SAM" id="MobiDB-lite"/>
    </source>
</evidence>
<dbReference type="CDD" id="cd00495">
    <property type="entry name" value="Ribosomal_L25_TL5_CTC"/>
    <property type="match status" value="1"/>
</dbReference>
<dbReference type="Pfam" id="PF14693">
    <property type="entry name" value="Ribosomal_TL5_C"/>
    <property type="match status" value="1"/>
</dbReference>
<evidence type="ECO:0000256" key="1">
    <source>
        <dbReference type="ARBA" id="ARBA00022730"/>
    </source>
</evidence>
<dbReference type="InterPro" id="IPR037121">
    <property type="entry name" value="Ribosomal_bL25_C"/>
</dbReference>
<dbReference type="InterPro" id="IPR001021">
    <property type="entry name" value="Ribosomal_bL25_long"/>
</dbReference>
<dbReference type="EMBL" id="DSOK01000314">
    <property type="protein sequence ID" value="HEN16036.1"/>
    <property type="molecule type" value="Genomic_DNA"/>
</dbReference>
<feature type="domain" description="Large ribosomal subunit protein bL25 L25" evidence="7">
    <location>
        <begin position="7"/>
        <end position="91"/>
    </location>
</feature>
<evidence type="ECO:0000256" key="4">
    <source>
        <dbReference type="ARBA" id="ARBA00023274"/>
    </source>
</evidence>
<dbReference type="SUPFAM" id="SSF50715">
    <property type="entry name" value="Ribosomal protein L25-like"/>
    <property type="match status" value="1"/>
</dbReference>
<comment type="function">
    <text evidence="5">This is one of the proteins that binds to the 5S RNA in the ribosome where it forms part of the central protuberance.</text>
</comment>
<dbReference type="InterPro" id="IPR020056">
    <property type="entry name" value="Rbsml_bL25/Gln-tRNA_synth_N"/>
</dbReference>
<dbReference type="Gene3D" id="2.170.120.20">
    <property type="entry name" value="Ribosomal protein L25, beta domain"/>
    <property type="match status" value="1"/>
</dbReference>
<dbReference type="Gene3D" id="2.40.240.10">
    <property type="entry name" value="Ribosomal Protein L25, Chain P"/>
    <property type="match status" value="1"/>
</dbReference>
<reference evidence="9" key="1">
    <citation type="journal article" date="2020" name="mSystems">
        <title>Genome- and Community-Level Interaction Insights into Carbon Utilization and Element Cycling Functions of Hydrothermarchaeota in Hydrothermal Sediment.</title>
        <authorList>
            <person name="Zhou Z."/>
            <person name="Liu Y."/>
            <person name="Xu W."/>
            <person name="Pan J."/>
            <person name="Luo Z.H."/>
            <person name="Li M."/>
        </authorList>
    </citation>
    <scope>NUCLEOTIDE SEQUENCE [LARGE SCALE GENOMIC DNA]</scope>
    <source>
        <strain evidence="9">SpSt-339</strain>
    </source>
</reference>
<dbReference type="GO" id="GO:0006412">
    <property type="term" value="P:translation"/>
    <property type="evidence" value="ECO:0007669"/>
    <property type="project" value="UniProtKB-UniRule"/>
</dbReference>
<dbReference type="GO" id="GO:0022625">
    <property type="term" value="C:cytosolic large ribosomal subunit"/>
    <property type="evidence" value="ECO:0007669"/>
    <property type="project" value="TreeGrafter"/>
</dbReference>
<keyword evidence="2 5" id="KW-0694">RNA-binding</keyword>
<dbReference type="InterPro" id="IPR020057">
    <property type="entry name" value="Ribosomal_bL25_b-dom"/>
</dbReference>
<comment type="caution">
    <text evidence="9">The sequence shown here is derived from an EMBL/GenBank/DDBJ whole genome shotgun (WGS) entry which is preliminary data.</text>
</comment>
<name>A0A7C2PB49_9PLAN</name>
<dbReference type="AlphaFoldDB" id="A0A7C2PB49"/>
<dbReference type="Pfam" id="PF01386">
    <property type="entry name" value="Ribosomal_L25p"/>
    <property type="match status" value="1"/>
</dbReference>
<feature type="region of interest" description="Disordered" evidence="6">
    <location>
        <begin position="204"/>
        <end position="226"/>
    </location>
</feature>
<keyword evidence="4 5" id="KW-0687">Ribonucleoprotein</keyword>
<evidence type="ECO:0000313" key="9">
    <source>
        <dbReference type="EMBL" id="HEN16036.1"/>
    </source>
</evidence>
<evidence type="ECO:0000256" key="5">
    <source>
        <dbReference type="HAMAP-Rule" id="MF_01334"/>
    </source>
</evidence>